<name>A0A380NJP6_9FIRM</name>
<dbReference type="Proteomes" id="UP000255367">
    <property type="component" value="Unassembled WGS sequence"/>
</dbReference>
<sequence>MKAGFNYITEAGRRRLGLSIVIGIIVGIIGAIAKWGWEVPFPPRDPNVFWPLGAMERVTPPKVVLDMFNAPDLSYTFSGVQLPLDVFIVHVLFSVVFGIMYCVIAEYWPRIKMWQGCVFGFFTYLFAHVIVMPLMGLVPPLPQIPFDENLSELFGHLWWLWIMEVARRDLRNRMTGELDPEKYV</sequence>
<keyword evidence="1" id="KW-1133">Transmembrane helix</keyword>
<keyword evidence="1" id="KW-0812">Transmembrane</keyword>
<keyword evidence="3" id="KW-1185">Reference proteome</keyword>
<evidence type="ECO:0000313" key="3">
    <source>
        <dbReference type="Proteomes" id="UP000255367"/>
    </source>
</evidence>
<evidence type="ECO:0000256" key="1">
    <source>
        <dbReference type="SAM" id="Phobius"/>
    </source>
</evidence>
<keyword evidence="1" id="KW-0472">Membrane</keyword>
<evidence type="ECO:0000313" key="2">
    <source>
        <dbReference type="EMBL" id="SUP41425.1"/>
    </source>
</evidence>
<gene>
    <name evidence="2" type="primary">yagU</name>
    <name evidence="2" type="ORF">NCTC12020_00565</name>
</gene>
<dbReference type="AlphaFoldDB" id="A0A380NJP6"/>
<feature type="transmembrane region" description="Helical" evidence="1">
    <location>
        <begin position="86"/>
        <end position="104"/>
    </location>
</feature>
<dbReference type="InterPro" id="IPR009898">
    <property type="entry name" value="DUF1440"/>
</dbReference>
<dbReference type="Pfam" id="PF07274">
    <property type="entry name" value="DUF1440"/>
    <property type="match status" value="1"/>
</dbReference>
<feature type="transmembrane region" description="Helical" evidence="1">
    <location>
        <begin position="16"/>
        <end position="37"/>
    </location>
</feature>
<protein>
    <submittedName>
        <fullName evidence="2">Inner membrane protein yagU</fullName>
    </submittedName>
</protein>
<reference evidence="2 3" key="1">
    <citation type="submission" date="2018-06" db="EMBL/GenBank/DDBJ databases">
        <authorList>
            <consortium name="Pathogen Informatics"/>
            <person name="Doyle S."/>
        </authorList>
    </citation>
    <scope>NUCLEOTIDE SEQUENCE [LARGE SCALE GENOMIC DNA]</scope>
    <source>
        <strain evidence="2 3">NCTC12020</strain>
    </source>
</reference>
<dbReference type="EMBL" id="UHIO01000001">
    <property type="protein sequence ID" value="SUP41425.1"/>
    <property type="molecule type" value="Genomic_DNA"/>
</dbReference>
<proteinExistence type="predicted"/>
<accession>A0A380NJP6</accession>
<dbReference type="RefSeq" id="WP_115309807.1">
    <property type="nucleotide sequence ID" value="NZ_UHIO01000001.1"/>
</dbReference>
<organism evidence="2 3">
    <name type="scientific">Veillonella criceti</name>
    <dbReference type="NCBI Taxonomy" id="103891"/>
    <lineage>
        <taxon>Bacteria</taxon>
        <taxon>Bacillati</taxon>
        <taxon>Bacillota</taxon>
        <taxon>Negativicutes</taxon>
        <taxon>Veillonellales</taxon>
        <taxon>Veillonellaceae</taxon>
        <taxon>Veillonella</taxon>
    </lineage>
</organism>
<feature type="transmembrane region" description="Helical" evidence="1">
    <location>
        <begin position="116"/>
        <end position="138"/>
    </location>
</feature>
<dbReference type="OrthoDB" id="1629003at2"/>